<gene>
    <name evidence="6" type="primary">PRP24</name>
    <name evidence="6" type="ORF">Q9L58_001544</name>
</gene>
<evidence type="ECO:0000256" key="2">
    <source>
        <dbReference type="ARBA" id="ARBA00022884"/>
    </source>
</evidence>
<organism evidence="6 7">
    <name type="scientific">Discina gigas</name>
    <dbReference type="NCBI Taxonomy" id="1032678"/>
    <lineage>
        <taxon>Eukaryota</taxon>
        <taxon>Fungi</taxon>
        <taxon>Dikarya</taxon>
        <taxon>Ascomycota</taxon>
        <taxon>Pezizomycotina</taxon>
        <taxon>Pezizomycetes</taxon>
        <taxon>Pezizales</taxon>
        <taxon>Discinaceae</taxon>
        <taxon>Discina</taxon>
    </lineage>
</organism>
<accession>A0ABR3GTY7</accession>
<feature type="domain" description="RRM" evidence="5">
    <location>
        <begin position="959"/>
        <end position="1031"/>
    </location>
</feature>
<evidence type="ECO:0000256" key="1">
    <source>
        <dbReference type="ARBA" id="ARBA00022737"/>
    </source>
</evidence>
<dbReference type="CDD" id="cd12299">
    <property type="entry name" value="RRM4_Prp24"/>
    <property type="match status" value="1"/>
</dbReference>
<dbReference type="Gene3D" id="1.25.40.10">
    <property type="entry name" value="Tetratricopeptide repeat domain"/>
    <property type="match status" value="2"/>
</dbReference>
<dbReference type="CDD" id="cd12296">
    <property type="entry name" value="RRM1_Prp24"/>
    <property type="match status" value="1"/>
</dbReference>
<keyword evidence="7" id="KW-1185">Reference proteome</keyword>
<feature type="domain" description="RRM" evidence="5">
    <location>
        <begin position="822"/>
        <end position="899"/>
    </location>
</feature>
<feature type="domain" description="RRM" evidence="5">
    <location>
        <begin position="731"/>
        <end position="808"/>
    </location>
</feature>
<dbReference type="Proteomes" id="UP001447188">
    <property type="component" value="Unassembled WGS sequence"/>
</dbReference>
<dbReference type="CDD" id="cd12297">
    <property type="entry name" value="RRM2_Prp24"/>
    <property type="match status" value="1"/>
</dbReference>
<dbReference type="PANTHER" id="PTHR24012">
    <property type="entry name" value="RNA BINDING PROTEIN"/>
    <property type="match status" value="1"/>
</dbReference>
<keyword evidence="2 3" id="KW-0694">RNA-binding</keyword>
<keyword evidence="1" id="KW-0677">Repeat</keyword>
<dbReference type="Pfam" id="PF16842">
    <property type="entry name" value="RRM_occluded"/>
    <property type="match status" value="1"/>
</dbReference>
<dbReference type="InterPro" id="IPR003107">
    <property type="entry name" value="HAT"/>
</dbReference>
<reference evidence="6 7" key="1">
    <citation type="submission" date="2024-02" db="EMBL/GenBank/DDBJ databases">
        <title>Discinaceae phylogenomics.</title>
        <authorList>
            <person name="Dirks A.C."/>
            <person name="James T.Y."/>
        </authorList>
    </citation>
    <scope>NUCLEOTIDE SEQUENCE [LARGE SCALE GENOMIC DNA]</scope>
    <source>
        <strain evidence="6 7">ACD0624</strain>
    </source>
</reference>
<feature type="compositionally biased region" description="Basic and acidic residues" evidence="4">
    <location>
        <begin position="593"/>
        <end position="605"/>
    </location>
</feature>
<feature type="region of interest" description="Disordered" evidence="4">
    <location>
        <begin position="899"/>
        <end position="950"/>
    </location>
</feature>
<name>A0ABR3GTY7_9PEZI</name>
<dbReference type="InterPro" id="IPR034397">
    <property type="entry name" value="Prp24_RRM1"/>
</dbReference>
<dbReference type="PROSITE" id="PS50102">
    <property type="entry name" value="RRM"/>
    <property type="match status" value="4"/>
</dbReference>
<dbReference type="SUPFAM" id="SSF48452">
    <property type="entry name" value="TPR-like"/>
    <property type="match status" value="1"/>
</dbReference>
<dbReference type="SMART" id="SM00386">
    <property type="entry name" value="HAT"/>
    <property type="match status" value="5"/>
</dbReference>
<evidence type="ECO:0000259" key="5">
    <source>
        <dbReference type="PROSITE" id="PS50102"/>
    </source>
</evidence>
<comment type="caution">
    <text evidence="6">The sequence shown here is derived from an EMBL/GenBank/DDBJ whole genome shotgun (WGS) entry which is preliminary data.</text>
</comment>
<dbReference type="InterPro" id="IPR011990">
    <property type="entry name" value="TPR-like_helical_dom_sf"/>
</dbReference>
<dbReference type="InterPro" id="IPR000504">
    <property type="entry name" value="RRM_dom"/>
</dbReference>
<dbReference type="Gene3D" id="3.30.70.330">
    <property type="match status" value="4"/>
</dbReference>
<dbReference type="Pfam" id="PF00076">
    <property type="entry name" value="RRM_1"/>
    <property type="match status" value="3"/>
</dbReference>
<proteinExistence type="predicted"/>
<dbReference type="InterPro" id="IPR031766">
    <property type="entry name" value="RRM_occluded"/>
</dbReference>
<dbReference type="InterPro" id="IPR012677">
    <property type="entry name" value="Nucleotide-bd_a/b_plait_sf"/>
</dbReference>
<dbReference type="SMART" id="SM00360">
    <property type="entry name" value="RRM"/>
    <property type="match status" value="4"/>
</dbReference>
<evidence type="ECO:0000313" key="7">
    <source>
        <dbReference type="Proteomes" id="UP001447188"/>
    </source>
</evidence>
<feature type="region of interest" description="Disordered" evidence="4">
    <location>
        <begin position="591"/>
        <end position="635"/>
    </location>
</feature>
<protein>
    <submittedName>
        <fullName evidence="6">Splicing factor</fullName>
    </submittedName>
</protein>
<dbReference type="InterPro" id="IPR034398">
    <property type="entry name" value="Prp24_RRM2"/>
</dbReference>
<dbReference type="EMBL" id="JBBBZM010000012">
    <property type="protein sequence ID" value="KAL0639318.1"/>
    <property type="molecule type" value="Genomic_DNA"/>
</dbReference>
<evidence type="ECO:0000256" key="4">
    <source>
        <dbReference type="SAM" id="MobiDB-lite"/>
    </source>
</evidence>
<dbReference type="SUPFAM" id="SSF54928">
    <property type="entry name" value="RNA-binding domain, RBD"/>
    <property type="match status" value="3"/>
</dbReference>
<evidence type="ECO:0000256" key="3">
    <source>
        <dbReference type="PROSITE-ProRule" id="PRU00176"/>
    </source>
</evidence>
<feature type="domain" description="RRM" evidence="5">
    <location>
        <begin position="655"/>
        <end position="730"/>
    </location>
</feature>
<dbReference type="InterPro" id="IPR035979">
    <property type="entry name" value="RBD_domain_sf"/>
</dbReference>
<evidence type="ECO:0000313" key="6">
    <source>
        <dbReference type="EMBL" id="KAL0639318.1"/>
    </source>
</evidence>
<sequence length="1132" mass="126829">MADSGDRRTSMSVEVRDDAEEEEVEVKRAEPLSEADYERIAALLEFITDRPYQYESHVEYIALLHRGFLNHQQTAGRGDEYPLLADLRTGRQEMLERFPLKESMWLEWIADEISIVKGLEDRLGVLELCSKAVEEEGASVLLWKTYAKFLESQYSEARHGKEKAGLSPEDEIALRELFTMEFIIDTYKLGAQATMNIIPDSNELWDRYRDLLMQDLDADPAPAKLEFIQNLYKTRLQVPHATIDDTFSAFSTFTTRYDNASNYEPVMVSTNKLYAAALEKYSSREIFELRLKRVADDLAEEWNTWDEYLKWETNQPKKKLNVEMACTLYERCLLRFGDQARVWEAYVYFVLEKANTSPRAISLLKRATRHCPWSGTLWAQYIIALERGYKPFEEVSDVKHKATKTGMLDLGGLEEILKVNIAWCGFLKRRAFEQDAGEDDFDMAEMGISEAVTETGKDDPEYRLQRIHINFCTLAKKFESASNVWKELAKSHGDSYAFWLRYYYWAVANQTKDVAGNILKEALRVKTLDWPEKILETHRGHVEDYGGVNEVEWGTIRYRKLLTEIQDRRTQEAAQAAAYQQAQVVELEQEQQQEVKSEQPEEARVSSKRRRSIVETADETQPNKKPKPEELNQGVSPVLALPSAASVAKRDRENTTVIVKHLPPNYPEVKVRQFFRECGTINGLKIITEKDGKSSTATVEFDTKEDVLAAQTKDGKYVEGRPIEVQIGTGSTLYVTNFPPSADEAYIRNLFKDTGEIVDVRFPSLKYNSHRRFCYVQFVSSEQAQRATVLDGKQLGEKETLVAKISAPNQKKDRSGPVHEGRELYIRNIDFQATEKDLLDLFKKYGQVEKIRIPPGPRKGTHKGFGFIAFATKDQALASLGLNGIQLKSRMLDVSIAQANPGKQKPGNAVDGTRASTPGSDHGHNANGDNINSASPPASGGGAGAPAASAPSFDSIKKKTLGVMNIADTVNDTKIREMFEKYGPLRKVALRPDHQGAIVEFESVADAGKATLALDGCELAGKRIAIGSLPDLMKQKPEVKQTKGFATVGKKEEGKGAFFAAPPSVIRGGAGAARGQKRRVGLGFTGSIGKPKAATGEEEAKKNVEGDVVMADGESGKPAKSNADFKAMFLRK</sequence>
<feature type="region of interest" description="Disordered" evidence="4">
    <location>
        <begin position="1"/>
        <end position="25"/>
    </location>
</feature>